<evidence type="ECO:0000313" key="1">
    <source>
        <dbReference type="EMBL" id="QND70454.1"/>
    </source>
</evidence>
<dbReference type="EMBL" id="CP050292">
    <property type="protein sequence ID" value="QND70454.1"/>
    <property type="molecule type" value="Genomic_DNA"/>
</dbReference>
<dbReference type="AlphaFoldDB" id="A0A7G6TUM2"/>
<protein>
    <submittedName>
        <fullName evidence="1">General secretion pathway protein GspK</fullName>
    </submittedName>
</protein>
<organism evidence="1 2">
    <name type="scientific">Tardiphaga robiniae</name>
    <dbReference type="NCBI Taxonomy" id="943830"/>
    <lineage>
        <taxon>Bacteria</taxon>
        <taxon>Pseudomonadati</taxon>
        <taxon>Pseudomonadota</taxon>
        <taxon>Alphaproteobacteria</taxon>
        <taxon>Hyphomicrobiales</taxon>
        <taxon>Nitrobacteraceae</taxon>
        <taxon>Tardiphaga</taxon>
    </lineage>
</organism>
<proteinExistence type="predicted"/>
<sequence>MLLGTVLMVGARYRSRSDASLASSERAAAAAESAVHLAIMIALARRTGAAMFPLSCTMPDGARATITMTVETGKLDLNAGSARSLTALFSGLANDRTAGERIAAGIATARDPRSADAARSPGNVQIGFKSILELDRIPGVTPNLLRAALPLLTVRSGRTEPDPALASATMRDLLGLADAPVQDLAASDITIRADVSVGKNGRFIRDALVSLRPDAGRLFAIREWRRSDVPPGDMPGTGPTSLCLDALQVGS</sequence>
<name>A0A7G6TUM2_9BRAD</name>
<reference evidence="2" key="1">
    <citation type="journal article" date="2020" name="Mol. Plant Microbe">
        <title>Rhizobial microsymbionts of the narrowly endemic Oxytropis species growing in Kamchatka are characterized by significant genetic diversity and possess a set of genes that are associated with T3SS and T6SS secretion systems and can affect the development of symbiosis.</title>
        <authorList>
            <person name="Safronova V."/>
            <person name="Guro P."/>
            <person name="Sazanova A."/>
            <person name="Kuznetsova I."/>
            <person name="Belimov A."/>
            <person name="Yakubov V."/>
            <person name="Chirak E."/>
            <person name="Afonin A."/>
            <person name="Gogolev Y."/>
            <person name="Andronov E."/>
            <person name="Tikhonovich I."/>
        </authorList>
    </citation>
    <scope>NUCLEOTIDE SEQUENCE [LARGE SCALE GENOMIC DNA]</scope>
    <source>
        <strain evidence="2">581</strain>
    </source>
</reference>
<dbReference type="RefSeq" id="WP_184515272.1">
    <property type="nucleotide sequence ID" value="NZ_CP050292.1"/>
</dbReference>
<gene>
    <name evidence="1" type="ORF">HB776_03745</name>
</gene>
<evidence type="ECO:0000313" key="2">
    <source>
        <dbReference type="Proteomes" id="UP000515291"/>
    </source>
</evidence>
<dbReference type="Proteomes" id="UP000515291">
    <property type="component" value="Chromosome"/>
</dbReference>
<dbReference type="KEGG" id="trb:HB776_03745"/>
<accession>A0A7G6TUM2</accession>